<dbReference type="GO" id="GO:0009007">
    <property type="term" value="F:site-specific DNA-methyltransferase (adenine-specific) activity"/>
    <property type="evidence" value="ECO:0007669"/>
    <property type="project" value="UniProtKB-EC"/>
</dbReference>
<comment type="caution">
    <text evidence="7">The sequence shown here is derived from an EMBL/GenBank/DDBJ whole genome shotgun (WGS) entry which is preliminary data.</text>
</comment>
<dbReference type="PANTHER" id="PTHR30481:SF2">
    <property type="entry name" value="SITE-SPECIFIC DNA-METHYLTRANSFERASE (ADENINE-SPECIFIC)"/>
    <property type="match status" value="1"/>
</dbReference>
<dbReference type="GO" id="GO:0009307">
    <property type="term" value="P:DNA restriction-modification system"/>
    <property type="evidence" value="ECO:0007669"/>
    <property type="project" value="InterPro"/>
</dbReference>
<dbReference type="SUPFAM" id="SSF53335">
    <property type="entry name" value="S-adenosyl-L-methionine-dependent methyltransferases"/>
    <property type="match status" value="1"/>
</dbReference>
<comment type="similarity">
    <text evidence="1">Belongs to the N(4)/N(6)-methyltransferase family.</text>
</comment>
<dbReference type="InterPro" id="IPR012263">
    <property type="entry name" value="M_m6A_EcoRV"/>
</dbReference>
<evidence type="ECO:0000256" key="2">
    <source>
        <dbReference type="ARBA" id="ARBA00011900"/>
    </source>
</evidence>
<dbReference type="PIRSF" id="PIRSF000398">
    <property type="entry name" value="M_m6A_EcoRV"/>
    <property type="match status" value="1"/>
</dbReference>
<evidence type="ECO:0000256" key="1">
    <source>
        <dbReference type="ARBA" id="ARBA00006594"/>
    </source>
</evidence>
<proteinExistence type="inferred from homology"/>
<dbReference type="Gene3D" id="3.40.50.150">
    <property type="entry name" value="Vaccinia Virus protein VP39"/>
    <property type="match status" value="1"/>
</dbReference>
<dbReference type="GO" id="GO:1904047">
    <property type="term" value="F:S-adenosyl-L-methionine binding"/>
    <property type="evidence" value="ECO:0007669"/>
    <property type="project" value="TreeGrafter"/>
</dbReference>
<accession>W9EDA5</accession>
<dbReference type="RefSeq" id="WP_009166720.1">
    <property type="nucleotide sequence ID" value="NZ_ALXG01000038.1"/>
</dbReference>
<organism evidence="7 8">
    <name type="scientific">Fructilactobacillus florum 8D</name>
    <dbReference type="NCBI Taxonomy" id="1221538"/>
    <lineage>
        <taxon>Bacteria</taxon>
        <taxon>Bacillati</taxon>
        <taxon>Bacillota</taxon>
        <taxon>Bacilli</taxon>
        <taxon>Lactobacillales</taxon>
        <taxon>Lactobacillaceae</taxon>
        <taxon>Fructilactobacillus</taxon>
    </lineage>
</organism>
<dbReference type="Proteomes" id="UP000019474">
    <property type="component" value="Unassembled WGS sequence"/>
</dbReference>
<dbReference type="InterPro" id="IPR029063">
    <property type="entry name" value="SAM-dependent_MTases_sf"/>
</dbReference>
<keyword evidence="8" id="KW-1185">Reference proteome</keyword>
<gene>
    <name evidence="7" type="ORF">B808_879</name>
</gene>
<dbReference type="InterPro" id="IPR023095">
    <property type="entry name" value="Ade_MeTrfase_dom_2"/>
</dbReference>
<keyword evidence="5" id="KW-0949">S-adenosyl-L-methionine</keyword>
<evidence type="ECO:0000313" key="7">
    <source>
        <dbReference type="EMBL" id="ETO40113.1"/>
    </source>
</evidence>
<keyword evidence="3" id="KW-0489">Methyltransferase</keyword>
<dbReference type="PATRIC" id="fig|1221538.3.peg.886"/>
<dbReference type="AlphaFoldDB" id="W9EDA5"/>
<keyword evidence="4" id="KW-0808">Transferase</keyword>
<evidence type="ECO:0000256" key="5">
    <source>
        <dbReference type="ARBA" id="ARBA00022691"/>
    </source>
</evidence>
<reference evidence="7 8" key="1">
    <citation type="submission" date="2012-08" db="EMBL/GenBank/DDBJ databases">
        <title>Genome sequencing of Lactobacillus florum 8D.</title>
        <authorList>
            <person name="Kim E.B."/>
            <person name="Marco M.L."/>
        </authorList>
    </citation>
    <scope>NUCLEOTIDE SEQUENCE [LARGE SCALE GENOMIC DNA]</scope>
    <source>
        <strain evidence="7 8">8D</strain>
    </source>
</reference>
<dbReference type="InterPro" id="IPR012327">
    <property type="entry name" value="MeTrfase_D12"/>
</dbReference>
<comment type="catalytic activity">
    <reaction evidence="6">
        <text>a 2'-deoxyadenosine in DNA + S-adenosyl-L-methionine = an N(6)-methyl-2'-deoxyadenosine in DNA + S-adenosyl-L-homocysteine + H(+)</text>
        <dbReference type="Rhea" id="RHEA:15197"/>
        <dbReference type="Rhea" id="RHEA-COMP:12418"/>
        <dbReference type="Rhea" id="RHEA-COMP:12419"/>
        <dbReference type="ChEBI" id="CHEBI:15378"/>
        <dbReference type="ChEBI" id="CHEBI:57856"/>
        <dbReference type="ChEBI" id="CHEBI:59789"/>
        <dbReference type="ChEBI" id="CHEBI:90615"/>
        <dbReference type="ChEBI" id="CHEBI:90616"/>
        <dbReference type="EC" id="2.1.1.72"/>
    </reaction>
</comment>
<evidence type="ECO:0000256" key="4">
    <source>
        <dbReference type="ARBA" id="ARBA00022679"/>
    </source>
</evidence>
<dbReference type="EMBL" id="ALXG01000038">
    <property type="protein sequence ID" value="ETO40113.1"/>
    <property type="molecule type" value="Genomic_DNA"/>
</dbReference>
<dbReference type="EC" id="2.1.1.72" evidence="2"/>
<protein>
    <recommendedName>
        <fullName evidence="2">site-specific DNA-methyltransferase (adenine-specific)</fullName>
        <ecNumber evidence="2">2.1.1.72</ecNumber>
    </recommendedName>
</protein>
<name>W9EDA5_9LACO</name>
<dbReference type="GO" id="GO:0043565">
    <property type="term" value="F:sequence-specific DNA binding"/>
    <property type="evidence" value="ECO:0007669"/>
    <property type="project" value="TreeGrafter"/>
</dbReference>
<dbReference type="Gene3D" id="1.10.1020.10">
    <property type="entry name" value="Adenine-specific Methyltransferase, Domain 2"/>
    <property type="match status" value="1"/>
</dbReference>
<evidence type="ECO:0000256" key="3">
    <source>
        <dbReference type="ARBA" id="ARBA00022603"/>
    </source>
</evidence>
<dbReference type="GO" id="GO:0006298">
    <property type="term" value="P:mismatch repair"/>
    <property type="evidence" value="ECO:0007669"/>
    <property type="project" value="TreeGrafter"/>
</dbReference>
<sequence>MAIKLLVDNEVDNIWINDYDKSIYSVWYSIINHPNELIKMIESVPFDYVNGSDYSDEYNLDYWNEIKEIHKNNKNHQNSIDNAFSTLLLNRMNISGIINGGPIGGKSQGKLKLYARFNKSTLIEKIKTISRLKSKIKLTRLDAEKMIPLIYKNCNLDNTFIFFDPPYFSQGKNLYMSFFKKEKHEKLAKLILSNDNAYWITTYDDNENIYNIYSKANKKYRYLINYSANNKKRGKSSELLFASSKIKLESFDKTNLIELI</sequence>
<evidence type="ECO:0000313" key="8">
    <source>
        <dbReference type="Proteomes" id="UP000019474"/>
    </source>
</evidence>
<dbReference type="PANTHER" id="PTHR30481">
    <property type="entry name" value="DNA ADENINE METHYLASE"/>
    <property type="match status" value="1"/>
</dbReference>
<evidence type="ECO:0000256" key="6">
    <source>
        <dbReference type="ARBA" id="ARBA00047942"/>
    </source>
</evidence>
<dbReference type="GO" id="GO:0032259">
    <property type="term" value="P:methylation"/>
    <property type="evidence" value="ECO:0007669"/>
    <property type="project" value="UniProtKB-KW"/>
</dbReference>